<dbReference type="Proteomes" id="UP000499080">
    <property type="component" value="Unassembled WGS sequence"/>
</dbReference>
<reference evidence="1 2" key="1">
    <citation type="journal article" date="2019" name="Sci. Rep.">
        <title>Orb-weaving spider Araneus ventricosus genome elucidates the spidroin gene catalogue.</title>
        <authorList>
            <person name="Kono N."/>
            <person name="Nakamura H."/>
            <person name="Ohtoshi R."/>
            <person name="Moran D.A.P."/>
            <person name="Shinohara A."/>
            <person name="Yoshida Y."/>
            <person name="Fujiwara M."/>
            <person name="Mori M."/>
            <person name="Tomita M."/>
            <person name="Arakawa K."/>
        </authorList>
    </citation>
    <scope>NUCLEOTIDE SEQUENCE [LARGE SCALE GENOMIC DNA]</scope>
</reference>
<comment type="caution">
    <text evidence="1">The sequence shown here is derived from an EMBL/GenBank/DDBJ whole genome shotgun (WGS) entry which is preliminary data.</text>
</comment>
<dbReference type="AlphaFoldDB" id="A0A4Y2BVP6"/>
<name>A0A4Y2BVP6_ARAVE</name>
<sequence length="97" mass="10914">MTKLVSIHKRCRGRSKLQEMRLGARAGRALKRDRWGLETLFISPLHPHYLGTRGTPPNCELSLVSPSTKKRNKLTGGCLCETAAGIEERRLAYLIQL</sequence>
<evidence type="ECO:0000313" key="2">
    <source>
        <dbReference type="Proteomes" id="UP000499080"/>
    </source>
</evidence>
<evidence type="ECO:0000313" key="1">
    <source>
        <dbReference type="EMBL" id="GBL95194.1"/>
    </source>
</evidence>
<dbReference type="EMBL" id="BGPR01000109">
    <property type="protein sequence ID" value="GBL95194.1"/>
    <property type="molecule type" value="Genomic_DNA"/>
</dbReference>
<gene>
    <name evidence="1" type="ORF">AVEN_253524_1</name>
</gene>
<protein>
    <submittedName>
        <fullName evidence="1">Uncharacterized protein</fullName>
    </submittedName>
</protein>
<organism evidence="1 2">
    <name type="scientific">Araneus ventricosus</name>
    <name type="common">Orbweaver spider</name>
    <name type="synonym">Epeira ventricosa</name>
    <dbReference type="NCBI Taxonomy" id="182803"/>
    <lineage>
        <taxon>Eukaryota</taxon>
        <taxon>Metazoa</taxon>
        <taxon>Ecdysozoa</taxon>
        <taxon>Arthropoda</taxon>
        <taxon>Chelicerata</taxon>
        <taxon>Arachnida</taxon>
        <taxon>Araneae</taxon>
        <taxon>Araneomorphae</taxon>
        <taxon>Entelegynae</taxon>
        <taxon>Araneoidea</taxon>
        <taxon>Araneidae</taxon>
        <taxon>Araneus</taxon>
    </lineage>
</organism>
<proteinExistence type="predicted"/>
<accession>A0A4Y2BVP6</accession>
<keyword evidence="2" id="KW-1185">Reference proteome</keyword>